<dbReference type="AlphaFoldDB" id="A0A1F7UYN5"/>
<evidence type="ECO:0000256" key="1">
    <source>
        <dbReference type="ARBA" id="ARBA00022603"/>
    </source>
</evidence>
<dbReference type="EMBL" id="MGEL01000018">
    <property type="protein sequence ID" value="OGL83379.1"/>
    <property type="molecule type" value="Genomic_DNA"/>
</dbReference>
<evidence type="ECO:0000259" key="4">
    <source>
        <dbReference type="Pfam" id="PF14251"/>
    </source>
</evidence>
<gene>
    <name evidence="5" type="ORF">A3B32_01435</name>
</gene>
<comment type="caution">
    <text evidence="5">The sequence shown here is derived from an EMBL/GenBank/DDBJ whole genome shotgun (WGS) entry which is preliminary data.</text>
</comment>
<organism evidence="5 6">
    <name type="scientific">Candidatus Uhrbacteria bacterium RIFCSPLOWO2_01_FULL_53_9</name>
    <dbReference type="NCBI Taxonomy" id="1802403"/>
    <lineage>
        <taxon>Bacteria</taxon>
        <taxon>Candidatus Uhriibacteriota</taxon>
    </lineage>
</organism>
<sequence>MNETPSEGIAYTYGSRLRSWKTDASQDAVNQIATAVIGNMAHSPDSRRAVATTIIPTIDAAAKEPPCLISVQALQSDSRVHLFCTFRSHDIFKAAIPNAFGLLRMHDEIAEATGFERGSLSIVSNSAHIYEGDFEHAEKMIACSHLERKPKRVWDAAGADPRGSFLIRLEGDEIVAEHQGPNGAILGEYRGKSAKDVSLKMAQLHLVSQIGHAFDIGHELQKAEHALKLGLGYVQDPPLDFSPIALPNLSPITEVH</sequence>
<name>A0A1F7UYN5_9BACT</name>
<dbReference type="GO" id="GO:0006231">
    <property type="term" value="P:dTMP biosynthetic process"/>
    <property type="evidence" value="ECO:0007669"/>
    <property type="project" value="TreeGrafter"/>
</dbReference>
<evidence type="ECO:0000259" key="3">
    <source>
        <dbReference type="Pfam" id="PF00303"/>
    </source>
</evidence>
<dbReference type="InterPro" id="IPR036926">
    <property type="entry name" value="Thymidate_synth/dCMP_Mease_sf"/>
</dbReference>
<dbReference type="PANTHER" id="PTHR11548">
    <property type="entry name" value="THYMIDYLATE SYNTHASE 1"/>
    <property type="match status" value="1"/>
</dbReference>
<keyword evidence="1" id="KW-0489">Methyltransferase</keyword>
<dbReference type="GO" id="GO:0032259">
    <property type="term" value="P:methylation"/>
    <property type="evidence" value="ECO:0007669"/>
    <property type="project" value="UniProtKB-KW"/>
</dbReference>
<dbReference type="PANTHER" id="PTHR11548:SF1">
    <property type="entry name" value="THYMIDYLATE SYNTHASE 1"/>
    <property type="match status" value="1"/>
</dbReference>
<dbReference type="GO" id="GO:0004799">
    <property type="term" value="F:thymidylate synthase activity"/>
    <property type="evidence" value="ECO:0007669"/>
    <property type="project" value="TreeGrafter"/>
</dbReference>
<evidence type="ECO:0000313" key="5">
    <source>
        <dbReference type="EMBL" id="OGL83379.1"/>
    </source>
</evidence>
<feature type="domain" description="Thymidylate synthase/dCMP hydroxymethylase" evidence="3">
    <location>
        <begin position="9"/>
        <end position="143"/>
    </location>
</feature>
<proteinExistence type="predicted"/>
<dbReference type="InterPro" id="IPR045097">
    <property type="entry name" value="Thymidate_synth/dCMP_Mease"/>
</dbReference>
<evidence type="ECO:0000313" key="6">
    <source>
        <dbReference type="Proteomes" id="UP000176932"/>
    </source>
</evidence>
<dbReference type="Pfam" id="PF00303">
    <property type="entry name" value="Thymidylat_synt"/>
    <property type="match status" value="1"/>
</dbReference>
<feature type="domain" description="DUF4346" evidence="4">
    <location>
        <begin position="160"/>
        <end position="236"/>
    </location>
</feature>
<dbReference type="Pfam" id="PF14251">
    <property type="entry name" value="PterinBD-DUF4346"/>
    <property type="match status" value="1"/>
</dbReference>
<dbReference type="InterPro" id="IPR025595">
    <property type="entry name" value="PterinBD-DUF4346"/>
</dbReference>
<reference evidence="5 6" key="1">
    <citation type="journal article" date="2016" name="Nat. Commun.">
        <title>Thousands of microbial genomes shed light on interconnected biogeochemical processes in an aquifer system.</title>
        <authorList>
            <person name="Anantharaman K."/>
            <person name="Brown C.T."/>
            <person name="Hug L.A."/>
            <person name="Sharon I."/>
            <person name="Castelle C.J."/>
            <person name="Probst A.J."/>
            <person name="Thomas B.C."/>
            <person name="Singh A."/>
            <person name="Wilkins M.J."/>
            <person name="Karaoz U."/>
            <person name="Brodie E.L."/>
            <person name="Williams K.H."/>
            <person name="Hubbard S.S."/>
            <person name="Banfield J.F."/>
        </authorList>
    </citation>
    <scope>NUCLEOTIDE SEQUENCE [LARGE SCALE GENOMIC DNA]</scope>
</reference>
<dbReference type="Proteomes" id="UP000176932">
    <property type="component" value="Unassembled WGS sequence"/>
</dbReference>
<evidence type="ECO:0008006" key="7">
    <source>
        <dbReference type="Google" id="ProtNLM"/>
    </source>
</evidence>
<evidence type="ECO:0000256" key="2">
    <source>
        <dbReference type="ARBA" id="ARBA00022679"/>
    </source>
</evidence>
<keyword evidence="2" id="KW-0808">Transferase</keyword>
<dbReference type="Gene3D" id="3.30.572.10">
    <property type="entry name" value="Thymidylate synthase/dCMP hydroxymethylase domain"/>
    <property type="match status" value="1"/>
</dbReference>
<dbReference type="SUPFAM" id="SSF55831">
    <property type="entry name" value="Thymidylate synthase/dCMP hydroxymethylase"/>
    <property type="match status" value="1"/>
</dbReference>
<dbReference type="InterPro" id="IPR023451">
    <property type="entry name" value="Thymidate_synth/dCMP_Mease_dom"/>
</dbReference>
<accession>A0A1F7UYN5</accession>
<protein>
    <recommendedName>
        <fullName evidence="7">Thymidylate synthase/dCMP hydroxymethylase domain-containing protein</fullName>
    </recommendedName>
</protein>
<dbReference type="GO" id="GO:0005829">
    <property type="term" value="C:cytosol"/>
    <property type="evidence" value="ECO:0007669"/>
    <property type="project" value="TreeGrafter"/>
</dbReference>